<dbReference type="PANTHER" id="PTHR24287">
    <property type="entry name" value="P450, PUTATIVE (EUROFUNG)-RELATED"/>
    <property type="match status" value="1"/>
</dbReference>
<dbReference type="InterPro" id="IPR047146">
    <property type="entry name" value="Cyt_P450_E_CYP52_fungi"/>
</dbReference>
<accession>A0A5C3LSX9</accession>
<dbReference type="EMBL" id="ML213625">
    <property type="protein sequence ID" value="TFK35048.1"/>
    <property type="molecule type" value="Genomic_DNA"/>
</dbReference>
<dbReference type="AlphaFoldDB" id="A0A5C3LSX9"/>
<evidence type="ECO:0000256" key="4">
    <source>
        <dbReference type="ARBA" id="ARBA00022723"/>
    </source>
</evidence>
<keyword evidence="4 8" id="KW-0479">Metal-binding</keyword>
<feature type="transmembrane region" description="Helical" evidence="10">
    <location>
        <begin position="43"/>
        <end position="62"/>
    </location>
</feature>
<keyword evidence="12" id="KW-1185">Reference proteome</keyword>
<dbReference type="InterPro" id="IPR002401">
    <property type="entry name" value="Cyt_P450_E_grp-I"/>
</dbReference>
<keyword evidence="10" id="KW-1133">Transmembrane helix</keyword>
<protein>
    <submittedName>
        <fullName evidence="11">Cytochrome P450 monooxygenase pc-2</fullName>
    </submittedName>
</protein>
<evidence type="ECO:0000256" key="10">
    <source>
        <dbReference type="SAM" id="Phobius"/>
    </source>
</evidence>
<dbReference type="Gene3D" id="1.10.630.10">
    <property type="entry name" value="Cytochrome P450"/>
    <property type="match status" value="1"/>
</dbReference>
<dbReference type="InterPro" id="IPR001128">
    <property type="entry name" value="Cyt_P450"/>
</dbReference>
<keyword evidence="10" id="KW-0472">Membrane</keyword>
<name>A0A5C3LSX9_9AGAR</name>
<dbReference type="GO" id="GO:0005506">
    <property type="term" value="F:iron ion binding"/>
    <property type="evidence" value="ECO:0007669"/>
    <property type="project" value="InterPro"/>
</dbReference>
<dbReference type="GO" id="GO:0016705">
    <property type="term" value="F:oxidoreductase activity, acting on paired donors, with incorporation or reduction of molecular oxygen"/>
    <property type="evidence" value="ECO:0007669"/>
    <property type="project" value="InterPro"/>
</dbReference>
<evidence type="ECO:0000256" key="7">
    <source>
        <dbReference type="ARBA" id="ARBA00023033"/>
    </source>
</evidence>
<evidence type="ECO:0000256" key="6">
    <source>
        <dbReference type="ARBA" id="ARBA00023004"/>
    </source>
</evidence>
<evidence type="ECO:0000256" key="3">
    <source>
        <dbReference type="ARBA" id="ARBA00022617"/>
    </source>
</evidence>
<comment type="cofactor">
    <cofactor evidence="1 8">
        <name>heme</name>
        <dbReference type="ChEBI" id="CHEBI:30413"/>
    </cofactor>
</comment>
<feature type="transmembrane region" description="Helical" evidence="10">
    <location>
        <begin position="14"/>
        <end position="31"/>
    </location>
</feature>
<evidence type="ECO:0000256" key="1">
    <source>
        <dbReference type="ARBA" id="ARBA00001971"/>
    </source>
</evidence>
<evidence type="ECO:0000313" key="11">
    <source>
        <dbReference type="EMBL" id="TFK35048.1"/>
    </source>
</evidence>
<gene>
    <name evidence="11" type="ORF">BDQ12DRAFT_726354</name>
</gene>
<dbReference type="STRING" id="68775.A0A5C3LSX9"/>
<evidence type="ECO:0000256" key="5">
    <source>
        <dbReference type="ARBA" id="ARBA00023002"/>
    </source>
</evidence>
<dbReference type="SUPFAM" id="SSF48264">
    <property type="entry name" value="Cytochrome P450"/>
    <property type="match status" value="1"/>
</dbReference>
<dbReference type="GO" id="GO:0020037">
    <property type="term" value="F:heme binding"/>
    <property type="evidence" value="ECO:0007669"/>
    <property type="project" value="InterPro"/>
</dbReference>
<evidence type="ECO:0000256" key="8">
    <source>
        <dbReference type="PIRSR" id="PIRSR602401-1"/>
    </source>
</evidence>
<dbReference type="PANTHER" id="PTHR24287:SF1">
    <property type="entry name" value="P450, PUTATIVE (EUROFUNG)-RELATED"/>
    <property type="match status" value="1"/>
</dbReference>
<dbReference type="InterPro" id="IPR017972">
    <property type="entry name" value="Cyt_P450_CS"/>
</dbReference>
<keyword evidence="6 8" id="KW-0408">Iron</keyword>
<keyword evidence="10" id="KW-0812">Transmembrane</keyword>
<evidence type="ECO:0000256" key="2">
    <source>
        <dbReference type="ARBA" id="ARBA00010617"/>
    </source>
</evidence>
<evidence type="ECO:0000313" key="12">
    <source>
        <dbReference type="Proteomes" id="UP000308652"/>
    </source>
</evidence>
<evidence type="ECO:0000256" key="9">
    <source>
        <dbReference type="RuleBase" id="RU000461"/>
    </source>
</evidence>
<sequence length="599" mass="68750">MDLPPGIVYLLPRLPRILAPPALVYIISYLLEAQLGFRFSGWALAISLVLSLPTALTLVVLWRDIFMYLDARSRGAVLPPARLDRSPGSIRSLLAGMRNFKSGYPGEALDLTCDQLGEDTFNFRILFANRIITRDPDNIKAILATHFDSFEKGPETRHLFYPLLGTGVFAADGDMWKFHRSISRPFFSRDRISHFDNFDRHAEDALEQVKARLREGHPIDFQDMVSRFTLDSATEFLFGNDVKSLSAGLPYPHNSSHADTSQFHPANEFAHAFSTAQSLTAWRSRFGVHWPLFEFWEDKMKKHLNVIHSFIDPIVAEAVSNYQSLRTAAREKFDTEVRDDQTLLENLVSSTQDPIILRDEIMSLLVAGRDTTASALTFTIYMLAEHPEILRRLREEILKTIGPTRRPTYEDFRDMKYLRAVINETLRLFPAVPFNHHDRASKEATTWPSKFPGKKPFYIPANTRTPYSVICMHRRKDLWGPDALEFDPDRFLDERLHKYLTPNPFIFLPFNAGPRICLGQQFAYNEASFFLVQFLQNFSSISLDLDAQPPKSRVPREWANAPGRKGIEKVRPKTHLTMYVEGGLWVRLEESSQLNRADK</sequence>
<dbReference type="InterPro" id="IPR036396">
    <property type="entry name" value="Cyt_P450_sf"/>
</dbReference>
<comment type="similarity">
    <text evidence="2 9">Belongs to the cytochrome P450 family.</text>
</comment>
<reference evidence="11 12" key="1">
    <citation type="journal article" date="2019" name="Nat. Ecol. Evol.">
        <title>Megaphylogeny resolves global patterns of mushroom evolution.</title>
        <authorList>
            <person name="Varga T."/>
            <person name="Krizsan K."/>
            <person name="Foldi C."/>
            <person name="Dima B."/>
            <person name="Sanchez-Garcia M."/>
            <person name="Sanchez-Ramirez S."/>
            <person name="Szollosi G.J."/>
            <person name="Szarkandi J.G."/>
            <person name="Papp V."/>
            <person name="Albert L."/>
            <person name="Andreopoulos W."/>
            <person name="Angelini C."/>
            <person name="Antonin V."/>
            <person name="Barry K.W."/>
            <person name="Bougher N.L."/>
            <person name="Buchanan P."/>
            <person name="Buyck B."/>
            <person name="Bense V."/>
            <person name="Catcheside P."/>
            <person name="Chovatia M."/>
            <person name="Cooper J."/>
            <person name="Damon W."/>
            <person name="Desjardin D."/>
            <person name="Finy P."/>
            <person name="Geml J."/>
            <person name="Haridas S."/>
            <person name="Hughes K."/>
            <person name="Justo A."/>
            <person name="Karasinski D."/>
            <person name="Kautmanova I."/>
            <person name="Kiss B."/>
            <person name="Kocsube S."/>
            <person name="Kotiranta H."/>
            <person name="LaButti K.M."/>
            <person name="Lechner B.E."/>
            <person name="Liimatainen K."/>
            <person name="Lipzen A."/>
            <person name="Lukacs Z."/>
            <person name="Mihaltcheva S."/>
            <person name="Morgado L.N."/>
            <person name="Niskanen T."/>
            <person name="Noordeloos M.E."/>
            <person name="Ohm R.A."/>
            <person name="Ortiz-Santana B."/>
            <person name="Ovrebo C."/>
            <person name="Racz N."/>
            <person name="Riley R."/>
            <person name="Savchenko A."/>
            <person name="Shiryaev A."/>
            <person name="Soop K."/>
            <person name="Spirin V."/>
            <person name="Szebenyi C."/>
            <person name="Tomsovsky M."/>
            <person name="Tulloss R.E."/>
            <person name="Uehling J."/>
            <person name="Grigoriev I.V."/>
            <person name="Vagvolgyi C."/>
            <person name="Papp T."/>
            <person name="Martin F.M."/>
            <person name="Miettinen O."/>
            <person name="Hibbett D.S."/>
            <person name="Nagy L.G."/>
        </authorList>
    </citation>
    <scope>NUCLEOTIDE SEQUENCE [LARGE SCALE GENOMIC DNA]</scope>
    <source>
        <strain evidence="11 12">CBS 166.37</strain>
    </source>
</reference>
<dbReference type="PRINTS" id="PR00385">
    <property type="entry name" value="P450"/>
</dbReference>
<feature type="binding site" description="axial binding residue" evidence="8">
    <location>
        <position position="517"/>
    </location>
    <ligand>
        <name>heme</name>
        <dbReference type="ChEBI" id="CHEBI:30413"/>
    </ligand>
    <ligandPart>
        <name>Fe</name>
        <dbReference type="ChEBI" id="CHEBI:18248"/>
    </ligandPart>
</feature>
<proteinExistence type="inferred from homology"/>
<dbReference type="GO" id="GO:0004497">
    <property type="term" value="F:monooxygenase activity"/>
    <property type="evidence" value="ECO:0007669"/>
    <property type="project" value="UniProtKB-KW"/>
</dbReference>
<keyword evidence="7 9" id="KW-0503">Monooxygenase</keyword>
<dbReference type="CDD" id="cd11063">
    <property type="entry name" value="CYP52"/>
    <property type="match status" value="1"/>
</dbReference>
<dbReference type="Proteomes" id="UP000308652">
    <property type="component" value="Unassembled WGS sequence"/>
</dbReference>
<dbReference type="OrthoDB" id="1470350at2759"/>
<keyword evidence="3 8" id="KW-0349">Heme</keyword>
<organism evidence="11 12">
    <name type="scientific">Crucibulum laeve</name>
    <dbReference type="NCBI Taxonomy" id="68775"/>
    <lineage>
        <taxon>Eukaryota</taxon>
        <taxon>Fungi</taxon>
        <taxon>Dikarya</taxon>
        <taxon>Basidiomycota</taxon>
        <taxon>Agaricomycotina</taxon>
        <taxon>Agaricomycetes</taxon>
        <taxon>Agaricomycetidae</taxon>
        <taxon>Agaricales</taxon>
        <taxon>Agaricineae</taxon>
        <taxon>Nidulariaceae</taxon>
        <taxon>Crucibulum</taxon>
    </lineage>
</organism>
<keyword evidence="5 9" id="KW-0560">Oxidoreductase</keyword>
<dbReference type="PROSITE" id="PS00086">
    <property type="entry name" value="CYTOCHROME_P450"/>
    <property type="match status" value="1"/>
</dbReference>
<dbReference type="PRINTS" id="PR00463">
    <property type="entry name" value="EP450I"/>
</dbReference>
<dbReference type="Pfam" id="PF00067">
    <property type="entry name" value="p450"/>
    <property type="match status" value="1"/>
</dbReference>